<proteinExistence type="predicted"/>
<dbReference type="EMBL" id="VYZI01001488">
    <property type="protein sequence ID" value="NWR81302.1"/>
    <property type="molecule type" value="Genomic_DNA"/>
</dbReference>
<sequence>MSPLAKKKLLAQVSKAESLHGHNPHGHEGQRLASAAGPSPEPPRLPSGPHPSGRRSSEPAGAQDPAPSGGNEVGPRAPEDEGPAPAVFTGCFHACRGPAGCHPLWGHFSSLEEILEPPSTLPSPSTEPERPQDLRSSARQARSGEDGVPVRGCWVTPGPRGKRGRDLESPFHPGVRLRGLCPLGKEAEGRDTGSGAARGHQGLAKPKAVVANPGCAALPDLYKGAKLHFPASFGSPLERLKTQGVPPPAVSPINPFIIPAFPSPLVATSTQPVELCRASGRFPASYGNSVRERLRPAGTWHHRAPSSPGFHRHAEL</sequence>
<dbReference type="OrthoDB" id="1938591at2759"/>
<feature type="region of interest" description="Disordered" evidence="1">
    <location>
        <begin position="115"/>
        <end position="171"/>
    </location>
</feature>
<accession>A0A7K5AC36</accession>
<dbReference type="AlphaFoldDB" id="A0A7K5AC36"/>
<feature type="compositionally biased region" description="Low complexity" evidence="1">
    <location>
        <begin position="115"/>
        <end position="126"/>
    </location>
</feature>
<reference evidence="2 3" key="1">
    <citation type="submission" date="2019-09" db="EMBL/GenBank/DDBJ databases">
        <title>Bird 10,000 Genomes (B10K) Project - Family phase.</title>
        <authorList>
            <person name="Zhang G."/>
        </authorList>
    </citation>
    <scope>NUCLEOTIDE SEQUENCE [LARGE SCALE GENOMIC DNA]</scope>
    <source>
        <strain evidence="2">B10K-DU-017-25</strain>
        <tissue evidence="2">Mixed tissue sample</tissue>
    </source>
</reference>
<feature type="non-terminal residue" evidence="2">
    <location>
        <position position="316"/>
    </location>
</feature>
<feature type="compositionally biased region" description="Basic and acidic residues" evidence="1">
    <location>
        <begin position="17"/>
        <end position="30"/>
    </location>
</feature>
<feature type="region of interest" description="Disordered" evidence="1">
    <location>
        <begin position="186"/>
        <end position="205"/>
    </location>
</feature>
<gene>
    <name evidence="2" type="primary">Arid5a_0</name>
    <name evidence="2" type="ORF">CENUNI_R12971</name>
</gene>
<keyword evidence="3" id="KW-1185">Reference proteome</keyword>
<name>A0A7K5AC36_9AVES</name>
<evidence type="ECO:0000256" key="1">
    <source>
        <dbReference type="SAM" id="MobiDB-lite"/>
    </source>
</evidence>
<organism evidence="2 3">
    <name type="scientific">Centropus unirufus</name>
    <dbReference type="NCBI Taxonomy" id="1118519"/>
    <lineage>
        <taxon>Eukaryota</taxon>
        <taxon>Metazoa</taxon>
        <taxon>Chordata</taxon>
        <taxon>Craniata</taxon>
        <taxon>Vertebrata</taxon>
        <taxon>Euteleostomi</taxon>
        <taxon>Archelosauria</taxon>
        <taxon>Archosauria</taxon>
        <taxon>Dinosauria</taxon>
        <taxon>Saurischia</taxon>
        <taxon>Theropoda</taxon>
        <taxon>Coelurosauria</taxon>
        <taxon>Aves</taxon>
        <taxon>Neognathae</taxon>
        <taxon>Neoaves</taxon>
        <taxon>Otidimorphae</taxon>
        <taxon>Cuculiformes</taxon>
        <taxon>Centropidae</taxon>
        <taxon>Centropus</taxon>
    </lineage>
</organism>
<feature type="compositionally biased region" description="Pro residues" evidence="1">
    <location>
        <begin position="39"/>
        <end position="49"/>
    </location>
</feature>
<dbReference type="Proteomes" id="UP000517892">
    <property type="component" value="Unassembled WGS sequence"/>
</dbReference>
<protein>
    <submittedName>
        <fullName evidence="2">ARI5A protein</fullName>
    </submittedName>
</protein>
<feature type="region of interest" description="Disordered" evidence="1">
    <location>
        <begin position="1"/>
        <end position="85"/>
    </location>
</feature>
<comment type="caution">
    <text evidence="2">The sequence shown here is derived from an EMBL/GenBank/DDBJ whole genome shotgun (WGS) entry which is preliminary data.</text>
</comment>
<evidence type="ECO:0000313" key="2">
    <source>
        <dbReference type="EMBL" id="NWR81302.1"/>
    </source>
</evidence>
<feature type="non-terminal residue" evidence="2">
    <location>
        <position position="1"/>
    </location>
</feature>
<evidence type="ECO:0000313" key="3">
    <source>
        <dbReference type="Proteomes" id="UP000517892"/>
    </source>
</evidence>